<evidence type="ECO:0000256" key="6">
    <source>
        <dbReference type="ARBA" id="ARBA00022516"/>
    </source>
</evidence>
<accession>A0A0P1MSU2</accession>
<evidence type="ECO:0000256" key="7">
    <source>
        <dbReference type="ARBA" id="ARBA00022679"/>
    </source>
</evidence>
<keyword evidence="13" id="KW-1208">Phospholipid metabolism</keyword>
<dbReference type="NCBIfam" id="TIGR00560">
    <property type="entry name" value="pgsA"/>
    <property type="match status" value="1"/>
</dbReference>
<comment type="subcellular location">
    <subcellularLocation>
        <location evidence="1">Membrane</location>
        <topology evidence="1">Multi-pass membrane protein</topology>
    </subcellularLocation>
</comment>
<comment type="pathway">
    <text evidence="2">Phospholipid metabolism; phosphatidylglycerol biosynthesis; phosphatidylglycerol from CDP-diacylglycerol: step 1/2.</text>
</comment>
<evidence type="ECO:0000256" key="9">
    <source>
        <dbReference type="ARBA" id="ARBA00022989"/>
    </source>
</evidence>
<keyword evidence="11 17" id="KW-0472">Membrane</keyword>
<dbReference type="PANTHER" id="PTHR14269">
    <property type="entry name" value="CDP-DIACYLGLYCEROL--GLYCEROL-3-PHOSPHATE 3-PHOSPHATIDYLTRANSFERASE-RELATED"/>
    <property type="match status" value="1"/>
</dbReference>
<dbReference type="PIRSF" id="PIRSF000847">
    <property type="entry name" value="Phos_ph_gly_syn"/>
    <property type="match status" value="1"/>
</dbReference>
<dbReference type="EMBL" id="CZVW01000004">
    <property type="protein sequence ID" value="CUS98712.1"/>
    <property type="molecule type" value="Genomic_DNA"/>
</dbReference>
<evidence type="ECO:0000256" key="10">
    <source>
        <dbReference type="ARBA" id="ARBA00023098"/>
    </source>
</evidence>
<dbReference type="PANTHER" id="PTHR14269:SF62">
    <property type="entry name" value="CDP-DIACYLGLYCEROL--GLYCEROL-3-PHOSPHATE 3-PHOSPHATIDYLTRANSFERASE 1, CHLOROPLASTIC"/>
    <property type="match status" value="1"/>
</dbReference>
<evidence type="ECO:0000256" key="5">
    <source>
        <dbReference type="ARBA" id="ARBA00014944"/>
    </source>
</evidence>
<keyword evidence="6" id="KW-0444">Lipid biosynthesis</keyword>
<feature type="transmembrane region" description="Helical" evidence="17">
    <location>
        <begin position="71"/>
        <end position="104"/>
    </location>
</feature>
<dbReference type="RefSeq" id="WP_092348094.1">
    <property type="nucleotide sequence ID" value="NZ_CZVW01000004.1"/>
</dbReference>
<name>A0A0P1MSU2_9BACT</name>
<dbReference type="GO" id="GO:0008444">
    <property type="term" value="F:CDP-diacylglycerol-glycerol-3-phosphate 3-phosphatidyltransferase activity"/>
    <property type="evidence" value="ECO:0007669"/>
    <property type="project" value="UniProtKB-UniRule"/>
</dbReference>
<evidence type="ECO:0000256" key="15">
    <source>
        <dbReference type="NCBIfam" id="TIGR00560"/>
    </source>
</evidence>
<feature type="transmembrane region" description="Helical" evidence="17">
    <location>
        <begin position="125"/>
        <end position="145"/>
    </location>
</feature>
<dbReference type="InterPro" id="IPR000462">
    <property type="entry name" value="CDP-OH_P_trans"/>
</dbReference>
<evidence type="ECO:0000256" key="3">
    <source>
        <dbReference type="ARBA" id="ARBA00010441"/>
    </source>
</evidence>
<evidence type="ECO:0000256" key="12">
    <source>
        <dbReference type="ARBA" id="ARBA00023209"/>
    </source>
</evidence>
<keyword evidence="7 16" id="KW-0808">Transferase</keyword>
<organism evidence="18 19">
    <name type="scientific">Candidatus Chryseopegocella kryptomonas</name>
    <dbReference type="NCBI Taxonomy" id="1633643"/>
    <lineage>
        <taxon>Bacteria</taxon>
        <taxon>Pseudomonadati</taxon>
        <taxon>Candidatus Kryptoniota</taxon>
        <taxon>Candidatus Chryseopegocella</taxon>
    </lineage>
</organism>
<keyword evidence="9 17" id="KW-1133">Transmembrane helix</keyword>
<evidence type="ECO:0000256" key="1">
    <source>
        <dbReference type="ARBA" id="ARBA00004141"/>
    </source>
</evidence>
<dbReference type="Gene3D" id="1.20.120.1760">
    <property type="match status" value="1"/>
</dbReference>
<feature type="transmembrane region" description="Helical" evidence="17">
    <location>
        <begin position="6"/>
        <end position="23"/>
    </location>
</feature>
<sequence length="201" mass="23182">MTLPNQLTILRIILTPVFVLLFLSEDVFLKQLSLFVYVIAALTDWYDGWIARKFGYMTRWGRFLDPLADKILTSSAFISFASLGLVQTWMVVIIVVRDIVITLLRSYAEFKDKPVITTKGAKVKTFIQMSFIYYLLVGYVVNVSFEKINLELSLLHPNLIHWLMFGVTILTLWTGISYLYDNWKIIKSFYVAAGKRASESI</sequence>
<keyword evidence="10" id="KW-0443">Lipid metabolism</keyword>
<comment type="catalytic activity">
    <reaction evidence="14">
        <text>a CDP-1,2-diacyl-sn-glycerol + sn-glycerol 3-phosphate = a 1,2-diacyl-sn-glycero-3-phospho-(1'-sn-glycero-3'-phosphate) + CMP + H(+)</text>
        <dbReference type="Rhea" id="RHEA:12593"/>
        <dbReference type="ChEBI" id="CHEBI:15378"/>
        <dbReference type="ChEBI" id="CHEBI:57597"/>
        <dbReference type="ChEBI" id="CHEBI:58332"/>
        <dbReference type="ChEBI" id="CHEBI:60110"/>
        <dbReference type="ChEBI" id="CHEBI:60377"/>
        <dbReference type="EC" id="2.7.8.5"/>
    </reaction>
</comment>
<dbReference type="OrthoDB" id="9785031at2"/>
<dbReference type="GO" id="GO:0016020">
    <property type="term" value="C:membrane"/>
    <property type="evidence" value="ECO:0007669"/>
    <property type="project" value="UniProtKB-SubCell"/>
</dbReference>
<dbReference type="Proteomes" id="UP000199197">
    <property type="component" value="Unassembled WGS sequence"/>
</dbReference>
<evidence type="ECO:0000256" key="14">
    <source>
        <dbReference type="ARBA" id="ARBA00048586"/>
    </source>
</evidence>
<evidence type="ECO:0000256" key="17">
    <source>
        <dbReference type="SAM" id="Phobius"/>
    </source>
</evidence>
<reference evidence="19" key="1">
    <citation type="submission" date="2015-11" db="EMBL/GenBank/DDBJ databases">
        <authorList>
            <person name="Varghese N."/>
        </authorList>
    </citation>
    <scope>NUCLEOTIDE SEQUENCE [LARGE SCALE GENOMIC DNA]</scope>
    <source>
        <strain evidence="19">JGI-23</strain>
    </source>
</reference>
<evidence type="ECO:0000256" key="13">
    <source>
        <dbReference type="ARBA" id="ARBA00023264"/>
    </source>
</evidence>
<dbReference type="InterPro" id="IPR004570">
    <property type="entry name" value="Phosphatidylglycerol_P_synth"/>
</dbReference>
<evidence type="ECO:0000256" key="8">
    <source>
        <dbReference type="ARBA" id="ARBA00022692"/>
    </source>
</evidence>
<keyword evidence="8 17" id="KW-0812">Transmembrane</keyword>
<dbReference type="InterPro" id="IPR050324">
    <property type="entry name" value="CDP-alcohol_PTase-I"/>
</dbReference>
<evidence type="ECO:0000256" key="11">
    <source>
        <dbReference type="ARBA" id="ARBA00023136"/>
    </source>
</evidence>
<dbReference type="InterPro" id="IPR048254">
    <property type="entry name" value="CDP_ALCOHOL_P_TRANSF_CS"/>
</dbReference>
<comment type="similarity">
    <text evidence="3 16">Belongs to the CDP-alcohol phosphatidyltransferase class-I family.</text>
</comment>
<evidence type="ECO:0000313" key="19">
    <source>
        <dbReference type="Proteomes" id="UP000199197"/>
    </source>
</evidence>
<dbReference type="PROSITE" id="PS00379">
    <property type="entry name" value="CDP_ALCOHOL_P_TRANSF"/>
    <property type="match status" value="1"/>
</dbReference>
<dbReference type="EC" id="2.7.8.5" evidence="4 15"/>
<dbReference type="AlphaFoldDB" id="A0A0P1MSU2"/>
<evidence type="ECO:0000256" key="2">
    <source>
        <dbReference type="ARBA" id="ARBA00005042"/>
    </source>
</evidence>
<protein>
    <recommendedName>
        <fullName evidence="5 15">CDP-diacylglycerol--glycerol-3-phosphate 3-phosphatidyltransferase</fullName>
        <ecNumber evidence="4 15">2.7.8.5</ecNumber>
    </recommendedName>
</protein>
<feature type="transmembrane region" description="Helical" evidence="17">
    <location>
        <begin position="160"/>
        <end position="180"/>
    </location>
</feature>
<keyword evidence="19" id="KW-1185">Reference proteome</keyword>
<evidence type="ECO:0000256" key="4">
    <source>
        <dbReference type="ARBA" id="ARBA00013170"/>
    </source>
</evidence>
<keyword evidence="12" id="KW-0594">Phospholipid biosynthesis</keyword>
<evidence type="ECO:0000256" key="16">
    <source>
        <dbReference type="RuleBase" id="RU003750"/>
    </source>
</evidence>
<evidence type="ECO:0000313" key="18">
    <source>
        <dbReference type="EMBL" id="CUS98712.1"/>
    </source>
</evidence>
<gene>
    <name evidence="18" type="ORF">JGI23_00541</name>
</gene>
<dbReference type="GO" id="GO:0046474">
    <property type="term" value="P:glycerophospholipid biosynthetic process"/>
    <property type="evidence" value="ECO:0007669"/>
    <property type="project" value="TreeGrafter"/>
</dbReference>
<dbReference type="InterPro" id="IPR043130">
    <property type="entry name" value="CDP-OH_PTrfase_TM_dom"/>
</dbReference>
<proteinExistence type="inferred from homology"/>
<dbReference type="Pfam" id="PF01066">
    <property type="entry name" value="CDP-OH_P_transf"/>
    <property type="match status" value="1"/>
</dbReference>